<dbReference type="OrthoDB" id="676306at2"/>
<dbReference type="STRING" id="192904.SAMN04488514_104271"/>
<dbReference type="Proteomes" id="UP000199440">
    <property type="component" value="Unassembled WGS sequence"/>
</dbReference>
<accession>A0A1G9Q427</accession>
<sequence>MSFLDTRHKKKSFTLTTALLSALLLLLFYIGLTYMDPPEENGISVNFGTMDFGSGNQQPKEKIRSEPLETPPVEPTKQEEVVEEVEEVAEEVPEESVAEEAPAEKILTQENEESIKIKKAEEAKRKAEAAERAAKKKAEDAVKKAKAVAAKIAQQKKDAEEKARKEQEAKKKKLDALMGGLNKSDGTATGSEGDDNRTGDKGQPDGDPYATSYYGSPGSGSGTGGYGLNGRSLVGKGQVKQDCNQEGRVVVKIVVDRNGNVISATPGVKGTTNNDPCLLDPAKKTAFKHKWNLDSNAPNQQVGFVVVNFKLGE</sequence>
<feature type="compositionally biased region" description="Basic and acidic residues" evidence="1">
    <location>
        <begin position="194"/>
        <end position="204"/>
    </location>
</feature>
<organism evidence="2 3">
    <name type="scientific">Kriegella aquimaris</name>
    <dbReference type="NCBI Taxonomy" id="192904"/>
    <lineage>
        <taxon>Bacteria</taxon>
        <taxon>Pseudomonadati</taxon>
        <taxon>Bacteroidota</taxon>
        <taxon>Flavobacteriia</taxon>
        <taxon>Flavobacteriales</taxon>
        <taxon>Flavobacteriaceae</taxon>
        <taxon>Kriegella</taxon>
    </lineage>
</organism>
<feature type="compositionally biased region" description="Gly residues" evidence="1">
    <location>
        <begin position="217"/>
        <end position="227"/>
    </location>
</feature>
<dbReference type="EMBL" id="FNGV01000004">
    <property type="protein sequence ID" value="SDM05095.1"/>
    <property type="molecule type" value="Genomic_DNA"/>
</dbReference>
<evidence type="ECO:0000256" key="1">
    <source>
        <dbReference type="SAM" id="MobiDB-lite"/>
    </source>
</evidence>
<dbReference type="AlphaFoldDB" id="A0A1G9Q427"/>
<feature type="compositionally biased region" description="Basic and acidic residues" evidence="1">
    <location>
        <begin position="155"/>
        <end position="169"/>
    </location>
</feature>
<feature type="region of interest" description="Disordered" evidence="1">
    <location>
        <begin position="145"/>
        <end position="227"/>
    </location>
</feature>
<dbReference type="RefSeq" id="WP_089888764.1">
    <property type="nucleotide sequence ID" value="NZ_FNGV01000004.1"/>
</dbReference>
<reference evidence="3" key="1">
    <citation type="submission" date="2016-10" db="EMBL/GenBank/DDBJ databases">
        <authorList>
            <person name="Varghese N."/>
            <person name="Submissions S."/>
        </authorList>
    </citation>
    <scope>NUCLEOTIDE SEQUENCE [LARGE SCALE GENOMIC DNA]</scope>
    <source>
        <strain evidence="3">DSM 19886</strain>
    </source>
</reference>
<evidence type="ECO:0000313" key="3">
    <source>
        <dbReference type="Proteomes" id="UP000199440"/>
    </source>
</evidence>
<gene>
    <name evidence="2" type="ORF">SAMN04488514_104271</name>
</gene>
<evidence type="ECO:0000313" key="2">
    <source>
        <dbReference type="EMBL" id="SDM05095.1"/>
    </source>
</evidence>
<feature type="region of interest" description="Disordered" evidence="1">
    <location>
        <begin position="47"/>
        <end position="80"/>
    </location>
</feature>
<proteinExistence type="predicted"/>
<keyword evidence="3" id="KW-1185">Reference proteome</keyword>
<protein>
    <submittedName>
        <fullName evidence="2">Outer membrane transport energization protein TonB</fullName>
    </submittedName>
</protein>
<name>A0A1G9Q427_9FLAO</name>